<proteinExistence type="predicted"/>
<accession>A0A9X0UMW1</accession>
<comment type="caution">
    <text evidence="1">The sequence shown here is derived from an EMBL/GenBank/DDBJ whole genome shotgun (WGS) entry which is preliminary data.</text>
</comment>
<evidence type="ECO:0000313" key="1">
    <source>
        <dbReference type="EMBL" id="MBC5851388.1"/>
    </source>
</evidence>
<name>A0A9X0UMW1_VIBME</name>
<dbReference type="Proteomes" id="UP000615796">
    <property type="component" value="Unassembled WGS sequence"/>
</dbReference>
<dbReference type="AlphaFoldDB" id="A0A9X0UMW1"/>
<protein>
    <submittedName>
        <fullName evidence="1">Uncharacterized protein</fullName>
    </submittedName>
</protein>
<gene>
    <name evidence="1" type="ORF">H8Q88_10635</name>
</gene>
<evidence type="ECO:0000313" key="2">
    <source>
        <dbReference type="Proteomes" id="UP000615796"/>
    </source>
</evidence>
<organism evidence="1 2">
    <name type="scientific">Vibrio metschnikovii</name>
    <dbReference type="NCBI Taxonomy" id="28172"/>
    <lineage>
        <taxon>Bacteria</taxon>
        <taxon>Pseudomonadati</taxon>
        <taxon>Pseudomonadota</taxon>
        <taxon>Gammaproteobacteria</taxon>
        <taxon>Vibrionales</taxon>
        <taxon>Vibrionaceae</taxon>
        <taxon>Vibrio</taxon>
    </lineage>
</organism>
<keyword evidence="2" id="KW-1185">Reference proteome</keyword>
<reference evidence="1" key="1">
    <citation type="submission" date="2020-08" db="EMBL/GenBank/DDBJ databases">
        <title>Genome Sequencing and Pan-Genome Analysis of Migratory bird Vibrio Strains, Inner Mongolia.</title>
        <authorList>
            <person name="Zheng L."/>
        </authorList>
    </citation>
    <scope>NUCLEOTIDE SEQUENCE</scope>
    <source>
        <strain evidence="1">M13F</strain>
    </source>
</reference>
<dbReference type="RefSeq" id="WP_187026191.1">
    <property type="nucleotide sequence ID" value="NZ_JACRUP010000006.1"/>
</dbReference>
<sequence length="118" mass="13309">MDNMVCRDSVRDRFKIAGIGCDNVTKEHLLLIHHLINSRMMASDLFEGTLRMTQPHSGEMYLHCCSKQWDKREAVSFNTDGFIGIAGWASDKSVEPIIQGLCDFLDQIGTKSKSDTRS</sequence>
<dbReference type="EMBL" id="JACRUP010000006">
    <property type="protein sequence ID" value="MBC5851388.1"/>
    <property type="molecule type" value="Genomic_DNA"/>
</dbReference>